<organism evidence="8 9">
    <name type="scientific">Stylosanthes scabra</name>
    <dbReference type="NCBI Taxonomy" id="79078"/>
    <lineage>
        <taxon>Eukaryota</taxon>
        <taxon>Viridiplantae</taxon>
        <taxon>Streptophyta</taxon>
        <taxon>Embryophyta</taxon>
        <taxon>Tracheophyta</taxon>
        <taxon>Spermatophyta</taxon>
        <taxon>Magnoliopsida</taxon>
        <taxon>eudicotyledons</taxon>
        <taxon>Gunneridae</taxon>
        <taxon>Pentapetalae</taxon>
        <taxon>rosids</taxon>
        <taxon>fabids</taxon>
        <taxon>Fabales</taxon>
        <taxon>Fabaceae</taxon>
        <taxon>Papilionoideae</taxon>
        <taxon>50 kb inversion clade</taxon>
        <taxon>dalbergioids sensu lato</taxon>
        <taxon>Dalbergieae</taxon>
        <taxon>Pterocarpus clade</taxon>
        <taxon>Stylosanthes</taxon>
    </lineage>
</organism>
<dbReference type="InterPro" id="IPR036396">
    <property type="entry name" value="Cyt_P450_sf"/>
</dbReference>
<sequence length="199" mass="23543">MNAHHIMSKHFDDYVKDPEYQIFQPFGDGILNADSKTWKYSRTLFHSCFEKRILRPRWKKKFRRSVPRSVWKPQEWLQFGEEKKMTKPSGRDTIASALTWFFRLVTIHPSVESKILDDREENFGVTKEEKHEILGIVGAKKLIYLHGALCESLRLFPPVSIKPKNSLKRDILPSGHRKYHYFVVYLCNRVFFPDENSGN</sequence>
<keyword evidence="6" id="KW-0408">Iron</keyword>
<reference evidence="8 9" key="1">
    <citation type="journal article" date="2023" name="Plants (Basel)">
        <title>Bridging the Gap: Combining Genomics and Transcriptomics Approaches to Understand Stylosanthes scabra, an Orphan Legume from the Brazilian Caatinga.</title>
        <authorList>
            <person name="Ferreira-Neto J.R.C."/>
            <person name="da Silva M.D."/>
            <person name="Binneck E."/>
            <person name="de Melo N.F."/>
            <person name="da Silva R.H."/>
            <person name="de Melo A.L.T.M."/>
            <person name="Pandolfi V."/>
            <person name="Bustamante F.O."/>
            <person name="Brasileiro-Vidal A.C."/>
            <person name="Benko-Iseppon A.M."/>
        </authorList>
    </citation>
    <scope>NUCLEOTIDE SEQUENCE [LARGE SCALE GENOMIC DNA]</scope>
    <source>
        <tissue evidence="8">Leaves</tissue>
    </source>
</reference>
<evidence type="ECO:0000256" key="2">
    <source>
        <dbReference type="ARBA" id="ARBA00010617"/>
    </source>
</evidence>
<evidence type="ECO:0000313" key="8">
    <source>
        <dbReference type="EMBL" id="MED6183971.1"/>
    </source>
</evidence>
<keyword evidence="5" id="KW-0560">Oxidoreductase</keyword>
<gene>
    <name evidence="8" type="ORF">PIB30_042841</name>
</gene>
<evidence type="ECO:0000256" key="1">
    <source>
        <dbReference type="ARBA" id="ARBA00001971"/>
    </source>
</evidence>
<comment type="cofactor">
    <cofactor evidence="1">
        <name>heme</name>
        <dbReference type="ChEBI" id="CHEBI:30413"/>
    </cofactor>
</comment>
<dbReference type="Proteomes" id="UP001341840">
    <property type="component" value="Unassembled WGS sequence"/>
</dbReference>
<evidence type="ECO:0000256" key="5">
    <source>
        <dbReference type="ARBA" id="ARBA00023002"/>
    </source>
</evidence>
<protein>
    <recommendedName>
        <fullName evidence="10">Cytochrome P450</fullName>
    </recommendedName>
</protein>
<keyword evidence="3" id="KW-0349">Heme</keyword>
<proteinExistence type="inferred from homology"/>
<keyword evidence="9" id="KW-1185">Reference proteome</keyword>
<evidence type="ECO:0000256" key="7">
    <source>
        <dbReference type="ARBA" id="ARBA00023033"/>
    </source>
</evidence>
<evidence type="ECO:0008006" key="10">
    <source>
        <dbReference type="Google" id="ProtNLM"/>
    </source>
</evidence>
<dbReference type="SUPFAM" id="SSF48264">
    <property type="entry name" value="Cytochrome P450"/>
    <property type="match status" value="1"/>
</dbReference>
<evidence type="ECO:0000313" key="9">
    <source>
        <dbReference type="Proteomes" id="UP001341840"/>
    </source>
</evidence>
<dbReference type="EMBL" id="JASCZI010181489">
    <property type="protein sequence ID" value="MED6183971.1"/>
    <property type="molecule type" value="Genomic_DNA"/>
</dbReference>
<dbReference type="Gene3D" id="1.10.630.10">
    <property type="entry name" value="Cytochrome P450"/>
    <property type="match status" value="2"/>
</dbReference>
<keyword evidence="7" id="KW-0503">Monooxygenase</keyword>
<comment type="caution">
    <text evidence="8">The sequence shown here is derived from an EMBL/GenBank/DDBJ whole genome shotgun (WGS) entry which is preliminary data.</text>
</comment>
<evidence type="ECO:0000256" key="6">
    <source>
        <dbReference type="ARBA" id="ARBA00023004"/>
    </source>
</evidence>
<dbReference type="PANTHER" id="PTHR24296">
    <property type="entry name" value="CYTOCHROME P450"/>
    <property type="match status" value="1"/>
</dbReference>
<name>A0ABU6WGK9_9FABA</name>
<comment type="similarity">
    <text evidence="2">Belongs to the cytochrome P450 family.</text>
</comment>
<evidence type="ECO:0000256" key="4">
    <source>
        <dbReference type="ARBA" id="ARBA00022723"/>
    </source>
</evidence>
<accession>A0ABU6WGK9</accession>
<evidence type="ECO:0000256" key="3">
    <source>
        <dbReference type="ARBA" id="ARBA00022617"/>
    </source>
</evidence>
<keyword evidence="4" id="KW-0479">Metal-binding</keyword>